<gene>
    <name evidence="1" type="ORF">AVEN_274900_1</name>
</gene>
<reference evidence="1 2" key="1">
    <citation type="journal article" date="2019" name="Sci. Rep.">
        <title>Orb-weaving spider Araneus ventricosus genome elucidates the spidroin gene catalogue.</title>
        <authorList>
            <person name="Kono N."/>
            <person name="Nakamura H."/>
            <person name="Ohtoshi R."/>
            <person name="Moran D.A.P."/>
            <person name="Shinohara A."/>
            <person name="Yoshida Y."/>
            <person name="Fujiwara M."/>
            <person name="Mori M."/>
            <person name="Tomita M."/>
            <person name="Arakawa K."/>
        </authorList>
    </citation>
    <scope>NUCLEOTIDE SEQUENCE [LARGE SCALE GENOMIC DNA]</scope>
</reference>
<keyword evidence="2" id="KW-1185">Reference proteome</keyword>
<protein>
    <submittedName>
        <fullName evidence="1">Uncharacterized protein</fullName>
    </submittedName>
</protein>
<name>A0A4Y2JXZ2_ARAVE</name>
<sequence>MPKEKILSNESNEKGLISMLIKRYVDENITVEQVVEDTDATIVCKAVEDARQSYCEIIVEVIELLNILTDLAHHSNRLSLIKPGKGKQRLSSILEHTSKCQRK</sequence>
<accession>A0A4Y2JXZ2</accession>
<dbReference type="Proteomes" id="UP000499080">
    <property type="component" value="Unassembled WGS sequence"/>
</dbReference>
<evidence type="ECO:0000313" key="1">
    <source>
        <dbReference type="EMBL" id="GBM94677.1"/>
    </source>
</evidence>
<evidence type="ECO:0000313" key="2">
    <source>
        <dbReference type="Proteomes" id="UP000499080"/>
    </source>
</evidence>
<comment type="caution">
    <text evidence="1">The sequence shown here is derived from an EMBL/GenBank/DDBJ whole genome shotgun (WGS) entry which is preliminary data.</text>
</comment>
<proteinExistence type="predicted"/>
<dbReference type="OrthoDB" id="6782535at2759"/>
<organism evidence="1 2">
    <name type="scientific">Araneus ventricosus</name>
    <name type="common">Orbweaver spider</name>
    <name type="synonym">Epeira ventricosa</name>
    <dbReference type="NCBI Taxonomy" id="182803"/>
    <lineage>
        <taxon>Eukaryota</taxon>
        <taxon>Metazoa</taxon>
        <taxon>Ecdysozoa</taxon>
        <taxon>Arthropoda</taxon>
        <taxon>Chelicerata</taxon>
        <taxon>Arachnida</taxon>
        <taxon>Araneae</taxon>
        <taxon>Araneomorphae</taxon>
        <taxon>Entelegynae</taxon>
        <taxon>Araneoidea</taxon>
        <taxon>Araneidae</taxon>
        <taxon>Araneus</taxon>
    </lineage>
</organism>
<dbReference type="AlphaFoldDB" id="A0A4Y2JXZ2"/>
<dbReference type="EMBL" id="BGPR01003992">
    <property type="protein sequence ID" value="GBM94677.1"/>
    <property type="molecule type" value="Genomic_DNA"/>
</dbReference>